<dbReference type="GeneID" id="55529757"/>
<dbReference type="Pfam" id="PF00773">
    <property type="entry name" value="RNB"/>
    <property type="match status" value="2"/>
</dbReference>
<sequence length="693" mass="76346">MNVFFEESGSFKAGNVMSRQGDAFQVELPGGRRAKVRAKDVLMEFEKPSAGELMEQADAAAQDIDLDFLWECAPEDEFPFATLGAEYFGESFGPVERAALILRMHGSPIYFRRKGRGQYQRAPEEQLKMALASLERKRQQALVQQGYEEELKAGRLPDGFQSKALGLLTKPDKNAIEYKALEAAAAARGISMARLMLECGGIPSARALHEARFLSEFFPHGTGFPPVTIGALPEDLPQAEIEAFSIDDVTTTEIDDAFSVEHLSDGRVRIGIHIAAPALGIERGDAVDAVARGRLSTVYMPGDKITMLPDSVVEKFTLAEGGLRPALSLYSIVNRETQEIVVSETRAELVYVKNNLRHNTLDELVTEEALANGTGDYPHKEDIAVLWPFAQALFEKRQLARAGFGLRREVQRNTDFNFYVEGEHVSITPRRRGSPLDTIVAELAILANSTWGAFLHDHGVPGIYRSQRAFGAPTGPKRTRMQTTAAPHEGLGVSQYAWSTSPLRRYVDLVNQWQLIACVQHGVTAKLAAPFKPKDADLFAVVQGFDDTYTAYADHQRRMEYFWCLRWLTQEGKKQVVASVVKGDLVRLEDVPLLLHVPGLGVHARGTRLMLEVMSVDELTVEASVRPLHVLDAPTVTSGTEEEEETEEEIIDAADESAESEAEAQAEADTAAAEGEQPADSNDPTQHATEQGQ</sequence>
<dbReference type="SMART" id="SM00955">
    <property type="entry name" value="RNB"/>
    <property type="match status" value="1"/>
</dbReference>
<dbReference type="GO" id="GO:0006402">
    <property type="term" value="P:mRNA catabolic process"/>
    <property type="evidence" value="ECO:0007669"/>
    <property type="project" value="TreeGrafter"/>
</dbReference>
<dbReference type="InterPro" id="IPR050180">
    <property type="entry name" value="RNR_Ribonuclease"/>
</dbReference>
<protein>
    <submittedName>
        <fullName evidence="3">RNB domain-containing ribonuclease</fullName>
    </submittedName>
</protein>
<dbReference type="PANTHER" id="PTHR23355:SF9">
    <property type="entry name" value="DIS3-LIKE EXONUCLEASE 2"/>
    <property type="match status" value="1"/>
</dbReference>
<feature type="domain" description="RNB" evidence="2">
    <location>
        <begin position="235"/>
        <end position="521"/>
    </location>
</feature>
<evidence type="ECO:0000256" key="1">
    <source>
        <dbReference type="SAM" id="MobiDB-lite"/>
    </source>
</evidence>
<reference evidence="3 4" key="1">
    <citation type="submission" date="2018-01" db="EMBL/GenBank/DDBJ databases">
        <title>Species boundaries and ecological features among Paraburkholderia terrae DSMZ17804T, P. hospita DSMZ17164T and P. caribensis DSMZ13236T.</title>
        <authorList>
            <person name="Pratama A.A."/>
        </authorList>
    </citation>
    <scope>NUCLEOTIDE SEQUENCE [LARGE SCALE GENOMIC DNA]</scope>
    <source>
        <strain evidence="3 4">DSM 17164</strain>
    </source>
</reference>
<dbReference type="GO" id="GO:0005829">
    <property type="term" value="C:cytosol"/>
    <property type="evidence" value="ECO:0007669"/>
    <property type="project" value="TreeGrafter"/>
</dbReference>
<feature type="compositionally biased region" description="Acidic residues" evidence="1">
    <location>
        <begin position="640"/>
        <end position="666"/>
    </location>
</feature>
<feature type="compositionally biased region" description="Polar residues" evidence="1">
    <location>
        <begin position="679"/>
        <end position="693"/>
    </location>
</feature>
<dbReference type="GO" id="GO:0004540">
    <property type="term" value="F:RNA nuclease activity"/>
    <property type="evidence" value="ECO:0007669"/>
    <property type="project" value="InterPro"/>
</dbReference>
<dbReference type="Proteomes" id="UP000236649">
    <property type="component" value="Chromosome 1"/>
</dbReference>
<dbReference type="PANTHER" id="PTHR23355">
    <property type="entry name" value="RIBONUCLEASE"/>
    <property type="match status" value="1"/>
</dbReference>
<name>A0AAJ4SZ09_9BURK</name>
<feature type="region of interest" description="Disordered" evidence="1">
    <location>
        <begin position="632"/>
        <end position="693"/>
    </location>
</feature>
<dbReference type="RefSeq" id="WP_086918859.1">
    <property type="nucleotide sequence ID" value="NZ_CADFGJ010000033.1"/>
</dbReference>
<evidence type="ECO:0000313" key="3">
    <source>
        <dbReference type="EMBL" id="AUT69562.1"/>
    </source>
</evidence>
<evidence type="ECO:0000313" key="4">
    <source>
        <dbReference type="Proteomes" id="UP000236649"/>
    </source>
</evidence>
<gene>
    <name evidence="3" type="ORF">C2L64_15645</name>
</gene>
<feature type="compositionally biased region" description="Low complexity" evidence="1">
    <location>
        <begin position="667"/>
        <end position="676"/>
    </location>
</feature>
<dbReference type="InterPro" id="IPR012340">
    <property type="entry name" value="NA-bd_OB-fold"/>
</dbReference>
<dbReference type="SUPFAM" id="SSF50249">
    <property type="entry name" value="Nucleic acid-binding proteins"/>
    <property type="match status" value="1"/>
</dbReference>
<dbReference type="EMBL" id="CP026105">
    <property type="protein sequence ID" value="AUT69562.1"/>
    <property type="molecule type" value="Genomic_DNA"/>
</dbReference>
<dbReference type="GO" id="GO:0003723">
    <property type="term" value="F:RNA binding"/>
    <property type="evidence" value="ECO:0007669"/>
    <property type="project" value="InterPro"/>
</dbReference>
<organism evidence="3 4">
    <name type="scientific">Paraburkholderia hospita</name>
    <dbReference type="NCBI Taxonomy" id="169430"/>
    <lineage>
        <taxon>Bacteria</taxon>
        <taxon>Pseudomonadati</taxon>
        <taxon>Pseudomonadota</taxon>
        <taxon>Betaproteobacteria</taxon>
        <taxon>Burkholderiales</taxon>
        <taxon>Burkholderiaceae</taxon>
        <taxon>Paraburkholderia</taxon>
    </lineage>
</organism>
<dbReference type="InterPro" id="IPR001900">
    <property type="entry name" value="RNase_II/R"/>
</dbReference>
<dbReference type="AlphaFoldDB" id="A0AAJ4SZ09"/>
<proteinExistence type="predicted"/>
<evidence type="ECO:0000259" key="2">
    <source>
        <dbReference type="SMART" id="SM00955"/>
    </source>
</evidence>
<dbReference type="KEGG" id="phs:C2L64_15645"/>
<accession>A0AAJ4SZ09</accession>